<keyword evidence="1" id="KW-0732">Signal</keyword>
<dbReference type="InterPro" id="IPR025660">
    <property type="entry name" value="Pept_his_AS"/>
</dbReference>
<evidence type="ECO:0000259" key="2">
    <source>
        <dbReference type="Pfam" id="PF07495"/>
    </source>
</evidence>
<feature type="signal peptide" evidence="1">
    <location>
        <begin position="1"/>
        <end position="27"/>
    </location>
</feature>
<dbReference type="RefSeq" id="WP_191767808.1">
    <property type="nucleotide sequence ID" value="NZ_JACSRA010000005.1"/>
</dbReference>
<feature type="domain" description="Two component regulator three Y" evidence="2">
    <location>
        <begin position="943"/>
        <end position="994"/>
    </location>
</feature>
<feature type="chain" id="PRO_5045131535" description="Two component regulator three Y domain-containing protein" evidence="1">
    <location>
        <begin position="28"/>
        <end position="1094"/>
    </location>
</feature>
<evidence type="ECO:0000313" key="3">
    <source>
        <dbReference type="EMBL" id="MBD7910619.1"/>
    </source>
</evidence>
<proteinExistence type="predicted"/>
<dbReference type="SUPFAM" id="SSF49265">
    <property type="entry name" value="Fibronectin type III"/>
    <property type="match status" value="1"/>
</dbReference>
<dbReference type="InterPro" id="IPR013783">
    <property type="entry name" value="Ig-like_fold"/>
</dbReference>
<dbReference type="InterPro" id="IPR038765">
    <property type="entry name" value="Papain-like_cys_pep_sf"/>
</dbReference>
<dbReference type="InterPro" id="IPR036116">
    <property type="entry name" value="FN3_sf"/>
</dbReference>
<keyword evidence="4" id="KW-1185">Reference proteome</keyword>
<dbReference type="Gene3D" id="2.60.40.10">
    <property type="entry name" value="Immunoglobulins"/>
    <property type="match status" value="1"/>
</dbReference>
<organism evidence="3 4">
    <name type="scientific">Clostridium cibarium</name>
    <dbReference type="NCBI Taxonomy" id="2762247"/>
    <lineage>
        <taxon>Bacteria</taxon>
        <taxon>Bacillati</taxon>
        <taxon>Bacillota</taxon>
        <taxon>Clostridia</taxon>
        <taxon>Eubacteriales</taxon>
        <taxon>Clostridiaceae</taxon>
        <taxon>Clostridium</taxon>
    </lineage>
</organism>
<dbReference type="CDD" id="cd02619">
    <property type="entry name" value="Peptidase_C1"/>
    <property type="match status" value="1"/>
</dbReference>
<dbReference type="InterPro" id="IPR003961">
    <property type="entry name" value="FN3_dom"/>
</dbReference>
<comment type="caution">
    <text evidence="3">The sequence shown here is derived from an EMBL/GenBank/DDBJ whole genome shotgun (WGS) entry which is preliminary data.</text>
</comment>
<protein>
    <recommendedName>
        <fullName evidence="2">Two component regulator three Y domain-containing protein</fullName>
    </recommendedName>
</protein>
<gene>
    <name evidence="3" type="ORF">H9661_04520</name>
</gene>
<dbReference type="Proteomes" id="UP000627781">
    <property type="component" value="Unassembled WGS sequence"/>
</dbReference>
<sequence>MKKRFLSTLLVVAMTFSFLGTNIQAKATENEKVNTNDINSNENGSEDISVQGNRFGVKEETPQVKEWKKENVEEVKSAGLNSLGQERTRKNSFKGLQAATNTDKKVDLSNEGQAVKDVSSLPSVVDNSKLDCFPGIGNQGQVGSCTSFASTYYEMSHMVNLMLGRSGKTDENRFSPKWTYNLINHGKDEGSSIGENYWAIRDVGAISLKDLPYVGSPKPETNYLEWQTDGAMWKKAQKYSIEKEESTILGHISNPKDSNLDVIKTKLTNGYVLNYETCWDECEWGKVEDDPNISTDDQYVGEEICKYNNNNGGAGHALTIVGYNDDLWVDINKDNHIDKGERGAFKIANSWGTGYGNKGFYWIAYDAFNQETEVPNNPLSNDKRTKHIGTLMSPSSEVSWIIPKVLSEEPQLYAEFTLNTARREQCGARLIATDKTTKETYSFMPYQFTETYGSGEGGAYGFTGTKEATDGTFVIDLSKVIKDITPEKIESYEWSLKVTDTSKDTLPLKLKDYKIVDEKNNKKYSAFIENPIVVDGNSDQINIFQGYNKLTFKEITTDKPVLSLVNDPINISANVDGGSGSRIYTYSIVTDSGETKEIIKENTTENSVIWTPKETGNFSIKVDVKDTITGETTQLQKLSIINAPISIEDFSVNGENNKPVGSKIYFNMMTSGGCGNSTYTLKVSGPEEYTLDGNKWSPKKAGEYLVTAVAKDEIGNSVEKTLKYTVTDSIGEVSKPSNFKTNRISKNQVRITWNIPDTTTGTIDGYDIYCDGKQINRVPNNSYDMYLDKEPHKFTIVAFSTTGIYSEMSSEIDLSDYRTLNFKEIKTDKESPRLVGNPINITADVDVVSTNSLQYTYRIKELNGVVKEVLNENTSESSITWTPKYTGEYYIEVEVKDTITGEIENQKKIYTINGPINIEDVVTYGEQSGQVGSKVWFNTIISGGDGKISYSYMVSDPEKYTIIENSENSSASWIPTKAGTYWITVLVKDEKGKTMANGIRYIATDSPSSVSKPTNLNLNVIDGDEAKLTWGIPTTTTDAIVGYDIYCDGKKVDRIYQNNYIVPLDKVAHKYFVIAFTGKGTRSEISSEVITPIV</sequence>
<reference evidence="3 4" key="1">
    <citation type="submission" date="2020-08" db="EMBL/GenBank/DDBJ databases">
        <title>A Genomic Blueprint of the Chicken Gut Microbiome.</title>
        <authorList>
            <person name="Gilroy R."/>
            <person name="Ravi A."/>
            <person name="Getino M."/>
            <person name="Pursley I."/>
            <person name="Horton D.L."/>
            <person name="Alikhan N.-F."/>
            <person name="Baker D."/>
            <person name="Gharbi K."/>
            <person name="Hall N."/>
            <person name="Watson M."/>
            <person name="Adriaenssens E.M."/>
            <person name="Foster-Nyarko E."/>
            <person name="Jarju S."/>
            <person name="Secka A."/>
            <person name="Antonio M."/>
            <person name="Oren A."/>
            <person name="Chaudhuri R."/>
            <person name="La Ragione R.M."/>
            <person name="Hildebrand F."/>
            <person name="Pallen M.J."/>
        </authorList>
    </citation>
    <scope>NUCLEOTIDE SEQUENCE [LARGE SCALE GENOMIC DNA]</scope>
    <source>
        <strain evidence="3 4">Sa3CVN1</strain>
    </source>
</reference>
<dbReference type="CDD" id="cd00063">
    <property type="entry name" value="FN3"/>
    <property type="match status" value="1"/>
</dbReference>
<dbReference type="InterPro" id="IPR011123">
    <property type="entry name" value="Y_Y_Y"/>
</dbReference>
<name>A0ABR8PR11_9CLOT</name>
<evidence type="ECO:0000256" key="1">
    <source>
        <dbReference type="SAM" id="SignalP"/>
    </source>
</evidence>
<dbReference type="SUPFAM" id="SSF54001">
    <property type="entry name" value="Cysteine proteinases"/>
    <property type="match status" value="1"/>
</dbReference>
<dbReference type="PROSITE" id="PS00639">
    <property type="entry name" value="THIOL_PROTEASE_HIS"/>
    <property type="match status" value="1"/>
</dbReference>
<dbReference type="EMBL" id="JACSRA010000005">
    <property type="protein sequence ID" value="MBD7910619.1"/>
    <property type="molecule type" value="Genomic_DNA"/>
</dbReference>
<evidence type="ECO:0000313" key="4">
    <source>
        <dbReference type="Proteomes" id="UP000627781"/>
    </source>
</evidence>
<accession>A0ABR8PR11</accession>
<dbReference type="Pfam" id="PF07495">
    <property type="entry name" value="Y_Y_Y"/>
    <property type="match status" value="1"/>
</dbReference>
<dbReference type="Gene3D" id="3.90.70.10">
    <property type="entry name" value="Cysteine proteinases"/>
    <property type="match status" value="1"/>
</dbReference>